<evidence type="ECO:0000313" key="2">
    <source>
        <dbReference type="Proteomes" id="UP000490980"/>
    </source>
</evidence>
<reference evidence="1 2" key="1">
    <citation type="submission" date="2020-03" db="EMBL/GenBank/DDBJ databases">
        <authorList>
            <person name="Lai Q."/>
        </authorList>
    </citation>
    <scope>NUCLEOTIDE SEQUENCE [LARGE SCALE GENOMIC DNA]</scope>
    <source>
        <strain evidence="1 2">CCUG 25036</strain>
    </source>
</reference>
<gene>
    <name evidence="1" type="ORF">HBF25_10965</name>
</gene>
<dbReference type="EMBL" id="JAARLZ010000005">
    <property type="protein sequence ID" value="NII06908.1"/>
    <property type="molecule type" value="Genomic_DNA"/>
</dbReference>
<evidence type="ECO:0000313" key="1">
    <source>
        <dbReference type="EMBL" id="NII06908.1"/>
    </source>
</evidence>
<accession>A0A7X5UAY4</accession>
<sequence>MEDELVQAGATWETLQIYSRFKKKVQNDEISFIRAQRAAKAMARDVLKDEGFDSGESRLTPAT</sequence>
<dbReference type="Proteomes" id="UP000490980">
    <property type="component" value="Unassembled WGS sequence"/>
</dbReference>
<comment type="caution">
    <text evidence="1">The sequence shown here is derived from an EMBL/GenBank/DDBJ whole genome shotgun (WGS) entry which is preliminary data.</text>
</comment>
<protein>
    <submittedName>
        <fullName evidence="1">Uncharacterized protein</fullName>
    </submittedName>
</protein>
<dbReference type="AlphaFoldDB" id="A0A7X5UAY4"/>
<organism evidence="1 2">
    <name type="scientific">Luteibacter anthropi</name>
    <dbReference type="NCBI Taxonomy" id="564369"/>
    <lineage>
        <taxon>Bacteria</taxon>
        <taxon>Pseudomonadati</taxon>
        <taxon>Pseudomonadota</taxon>
        <taxon>Gammaproteobacteria</taxon>
        <taxon>Lysobacterales</taxon>
        <taxon>Rhodanobacteraceae</taxon>
        <taxon>Luteibacter</taxon>
    </lineage>
</organism>
<proteinExistence type="predicted"/>
<name>A0A7X5UAY4_9GAMM</name>
<keyword evidence="2" id="KW-1185">Reference proteome</keyword>